<dbReference type="AlphaFoldDB" id="A0A540MUD9"/>
<dbReference type="PANTHER" id="PTHR12902:SF33">
    <property type="entry name" value="PROTEIN SCAR3"/>
    <property type="match status" value="1"/>
</dbReference>
<dbReference type="Gene3D" id="3.90.79.10">
    <property type="entry name" value="Nucleoside Triphosphate Pyrophosphohydrolase"/>
    <property type="match status" value="1"/>
</dbReference>
<accession>A0A540MUD9</accession>
<gene>
    <name evidence="2" type="ORF">C1H46_012021</name>
</gene>
<dbReference type="Proteomes" id="UP000315295">
    <property type="component" value="Unassembled WGS sequence"/>
</dbReference>
<dbReference type="InterPro" id="IPR028288">
    <property type="entry name" value="SCAR/WAVE_fam"/>
</dbReference>
<protein>
    <recommendedName>
        <fullName evidence="4">Nudix hydrolase domain-containing protein</fullName>
    </recommendedName>
</protein>
<evidence type="ECO:0008006" key="4">
    <source>
        <dbReference type="Google" id="ProtNLM"/>
    </source>
</evidence>
<dbReference type="EMBL" id="VIEB01000177">
    <property type="protein sequence ID" value="TQE02382.1"/>
    <property type="molecule type" value="Genomic_DNA"/>
</dbReference>
<reference evidence="2 3" key="1">
    <citation type="journal article" date="2019" name="G3 (Bethesda)">
        <title>Sequencing of a Wild Apple (Malus baccata) Genome Unravels the Differences Between Cultivated and Wild Apple Species Regarding Disease Resistance and Cold Tolerance.</title>
        <authorList>
            <person name="Chen X."/>
        </authorList>
    </citation>
    <scope>NUCLEOTIDE SEQUENCE [LARGE SCALE GENOMIC DNA]</scope>
    <source>
        <strain evidence="3">cv. Shandingzi</strain>
        <tissue evidence="2">Leaves</tissue>
    </source>
</reference>
<dbReference type="GO" id="GO:2000601">
    <property type="term" value="P:positive regulation of Arp2/3 complex-mediated actin nucleation"/>
    <property type="evidence" value="ECO:0007669"/>
    <property type="project" value="TreeGrafter"/>
</dbReference>
<organism evidence="2 3">
    <name type="scientific">Malus baccata</name>
    <name type="common">Siberian crab apple</name>
    <name type="synonym">Pyrus baccata</name>
    <dbReference type="NCBI Taxonomy" id="106549"/>
    <lineage>
        <taxon>Eukaryota</taxon>
        <taxon>Viridiplantae</taxon>
        <taxon>Streptophyta</taxon>
        <taxon>Embryophyta</taxon>
        <taxon>Tracheophyta</taxon>
        <taxon>Spermatophyta</taxon>
        <taxon>Magnoliopsida</taxon>
        <taxon>eudicotyledons</taxon>
        <taxon>Gunneridae</taxon>
        <taxon>Pentapetalae</taxon>
        <taxon>rosids</taxon>
        <taxon>fabids</taxon>
        <taxon>Rosales</taxon>
        <taxon>Rosaceae</taxon>
        <taxon>Amygdaloideae</taxon>
        <taxon>Maleae</taxon>
        <taxon>Malus</taxon>
    </lineage>
</organism>
<proteinExistence type="inferred from homology"/>
<dbReference type="PANTHER" id="PTHR12902">
    <property type="entry name" value="WASP-1"/>
    <property type="match status" value="1"/>
</dbReference>
<evidence type="ECO:0000256" key="1">
    <source>
        <dbReference type="ARBA" id="ARBA00006993"/>
    </source>
</evidence>
<keyword evidence="3" id="KW-1185">Reference proteome</keyword>
<evidence type="ECO:0000313" key="2">
    <source>
        <dbReference type="EMBL" id="TQE02382.1"/>
    </source>
</evidence>
<dbReference type="GO" id="GO:0005856">
    <property type="term" value="C:cytoskeleton"/>
    <property type="evidence" value="ECO:0007669"/>
    <property type="project" value="InterPro"/>
</dbReference>
<sequence>MEASFCSLQLWASLARRPSAAKVSSPPLLMELPNAWGGSQRLITLVQPSNRLTASLDKDDDDTTTREAKEEIGLDPKLVNVVTVLEPFLSKVQNEYSLGQPQLYKEVNREDPKAMLDGAAIAGLVGILRQLGESSETAAYHHFQANPWKTIEEDKSSSKS</sequence>
<name>A0A540MUD9_MALBA</name>
<dbReference type="GO" id="GO:0030036">
    <property type="term" value="P:actin cytoskeleton organization"/>
    <property type="evidence" value="ECO:0007669"/>
    <property type="project" value="InterPro"/>
</dbReference>
<dbReference type="STRING" id="106549.A0A540MUD9"/>
<dbReference type="GO" id="GO:0034237">
    <property type="term" value="F:protein kinase A regulatory subunit binding"/>
    <property type="evidence" value="ECO:0007669"/>
    <property type="project" value="TreeGrafter"/>
</dbReference>
<dbReference type="GO" id="GO:0071933">
    <property type="term" value="F:Arp2/3 complex binding"/>
    <property type="evidence" value="ECO:0007669"/>
    <property type="project" value="TreeGrafter"/>
</dbReference>
<comment type="caution">
    <text evidence="2">The sequence shown here is derived from an EMBL/GenBank/DDBJ whole genome shotgun (WGS) entry which is preliminary data.</text>
</comment>
<comment type="similarity">
    <text evidence="1">Belongs to the SCAR/WAVE family.</text>
</comment>
<evidence type="ECO:0000313" key="3">
    <source>
        <dbReference type="Proteomes" id="UP000315295"/>
    </source>
</evidence>